<dbReference type="Proteomes" id="UP000030760">
    <property type="component" value="Unassembled WGS sequence"/>
</dbReference>
<evidence type="ECO:0000313" key="2">
    <source>
        <dbReference type="Proteomes" id="UP000030760"/>
    </source>
</evidence>
<accession>M3FX12</accession>
<proteinExistence type="predicted"/>
<evidence type="ECO:0000313" key="1">
    <source>
        <dbReference type="EMBL" id="EMF56754.1"/>
    </source>
</evidence>
<dbReference type="AlphaFoldDB" id="M3FX12"/>
<dbReference type="EMBL" id="KB405060">
    <property type="protein sequence ID" value="EMF56754.1"/>
    <property type="molecule type" value="Genomic_DNA"/>
</dbReference>
<gene>
    <name evidence="1" type="ORF">SBD_1837</name>
</gene>
<reference evidence="2" key="1">
    <citation type="journal article" date="2013" name="Genome Announc.">
        <title>Draft Genome Sequence of Streptomyces bottropensis ATCC 25435, a Bottromycin-Producing Actinomycete.</title>
        <authorList>
            <person name="Zhang H."/>
            <person name="Zhou W."/>
            <person name="Zhuang Y."/>
            <person name="Liang X."/>
            <person name="Liu T."/>
        </authorList>
    </citation>
    <scope>NUCLEOTIDE SEQUENCE [LARGE SCALE GENOMIC DNA]</scope>
    <source>
        <strain evidence="2">ATCC 25435</strain>
    </source>
</reference>
<organism evidence="1 2">
    <name type="scientific">Streptomyces bottropensis ATCC 25435</name>
    <dbReference type="NCBI Taxonomy" id="1054862"/>
    <lineage>
        <taxon>Bacteria</taxon>
        <taxon>Bacillati</taxon>
        <taxon>Actinomycetota</taxon>
        <taxon>Actinomycetes</taxon>
        <taxon>Kitasatosporales</taxon>
        <taxon>Streptomycetaceae</taxon>
        <taxon>Streptomyces</taxon>
    </lineage>
</organism>
<protein>
    <submittedName>
        <fullName evidence="1">Uncharacterized protein</fullName>
    </submittedName>
</protein>
<dbReference type="RefSeq" id="WP_005476639.1">
    <property type="nucleotide sequence ID" value="NZ_KB405060.1"/>
</dbReference>
<sequence length="45" mass="4941">MPHGRADGRGSDTWLTYGEQKHHVHLTLAALTAARTDVDQTLSPE</sequence>
<name>M3FX12_9ACTN</name>
<dbReference type="GeneID" id="96271800"/>